<keyword evidence="2" id="KW-0813">Transport</keyword>
<reference evidence="11 12" key="1">
    <citation type="submission" date="2016-11" db="EMBL/GenBank/DDBJ databases">
        <title>The macronuclear genome of Stentor coeruleus: a giant cell with tiny introns.</title>
        <authorList>
            <person name="Slabodnick M."/>
            <person name="Ruby J.G."/>
            <person name="Reiff S.B."/>
            <person name="Swart E.C."/>
            <person name="Gosai S."/>
            <person name="Prabakaran S."/>
            <person name="Witkowska E."/>
            <person name="Larue G.E."/>
            <person name="Fisher S."/>
            <person name="Freeman R.M."/>
            <person name="Gunawardena J."/>
            <person name="Chu W."/>
            <person name="Stover N.A."/>
            <person name="Gregory B.D."/>
            <person name="Nowacki M."/>
            <person name="Derisi J."/>
            <person name="Roy S.W."/>
            <person name="Marshall W.F."/>
            <person name="Sood P."/>
        </authorList>
    </citation>
    <scope>NUCLEOTIDE SEQUENCE [LARGE SCALE GENOMIC DNA]</scope>
    <source>
        <strain evidence="11">WM001</strain>
    </source>
</reference>
<dbReference type="SUPFAM" id="SSF81324">
    <property type="entry name" value="Voltage-gated potassium channels"/>
    <property type="match status" value="1"/>
</dbReference>
<feature type="transmembrane region" description="Helical" evidence="9">
    <location>
        <begin position="233"/>
        <end position="253"/>
    </location>
</feature>
<dbReference type="InterPro" id="IPR018490">
    <property type="entry name" value="cNMP-bd_dom_sf"/>
</dbReference>
<feature type="domain" description="Cyclic nucleotide-binding" evidence="10">
    <location>
        <begin position="413"/>
        <end position="530"/>
    </location>
</feature>
<dbReference type="SUPFAM" id="SSF51206">
    <property type="entry name" value="cAMP-binding domain-like"/>
    <property type="match status" value="1"/>
</dbReference>
<dbReference type="PANTHER" id="PTHR47823">
    <property type="entry name" value="ION_TRANS DOMAIN-CONTAINING PROTEIN"/>
    <property type="match status" value="1"/>
</dbReference>
<keyword evidence="4 9" id="KW-1133">Transmembrane helix</keyword>
<evidence type="ECO:0000313" key="12">
    <source>
        <dbReference type="Proteomes" id="UP000187209"/>
    </source>
</evidence>
<feature type="compositionally biased region" description="Low complexity" evidence="8">
    <location>
        <begin position="636"/>
        <end position="648"/>
    </location>
</feature>
<feature type="transmembrane region" description="Helical" evidence="9">
    <location>
        <begin position="279"/>
        <end position="299"/>
    </location>
</feature>
<evidence type="ECO:0000256" key="6">
    <source>
        <dbReference type="ARBA" id="ARBA00023136"/>
    </source>
</evidence>
<evidence type="ECO:0000256" key="8">
    <source>
        <dbReference type="SAM" id="MobiDB-lite"/>
    </source>
</evidence>
<keyword evidence="7" id="KW-0407">Ion channel</keyword>
<feature type="transmembrane region" description="Helical" evidence="9">
    <location>
        <begin position="311"/>
        <end position="333"/>
    </location>
</feature>
<dbReference type="GO" id="GO:0005249">
    <property type="term" value="F:voltage-gated potassium channel activity"/>
    <property type="evidence" value="ECO:0007669"/>
    <property type="project" value="InterPro"/>
</dbReference>
<dbReference type="PANTHER" id="PTHR47823:SF9">
    <property type="entry name" value="CHROMOSOME UNDETERMINED SCAFFOLD_10, WHOLE GENOME SHOTGUN SEQUENCE"/>
    <property type="match status" value="1"/>
</dbReference>
<keyword evidence="6 9" id="KW-0472">Membrane</keyword>
<dbReference type="PROSITE" id="PS50042">
    <property type="entry name" value="CNMP_BINDING_3"/>
    <property type="match status" value="1"/>
</dbReference>
<dbReference type="FunFam" id="1.10.287.70:FF:000123">
    <property type="entry name" value="Potassium channel KAT3"/>
    <property type="match status" value="1"/>
</dbReference>
<name>A0A1R2BGY6_9CILI</name>
<dbReference type="Pfam" id="PF00520">
    <property type="entry name" value="Ion_trans"/>
    <property type="match status" value="1"/>
</dbReference>
<feature type="transmembrane region" description="Helical" evidence="9">
    <location>
        <begin position="111"/>
        <end position="134"/>
    </location>
</feature>
<dbReference type="PRINTS" id="PR01463">
    <property type="entry name" value="EAGCHANLFMLY"/>
</dbReference>
<gene>
    <name evidence="11" type="ORF">SteCoe_24761</name>
</gene>
<organism evidence="11 12">
    <name type="scientific">Stentor coeruleus</name>
    <dbReference type="NCBI Taxonomy" id="5963"/>
    <lineage>
        <taxon>Eukaryota</taxon>
        <taxon>Sar</taxon>
        <taxon>Alveolata</taxon>
        <taxon>Ciliophora</taxon>
        <taxon>Postciliodesmatophora</taxon>
        <taxon>Heterotrichea</taxon>
        <taxon>Heterotrichida</taxon>
        <taxon>Stentoridae</taxon>
        <taxon>Stentor</taxon>
    </lineage>
</organism>
<evidence type="ECO:0000256" key="7">
    <source>
        <dbReference type="ARBA" id="ARBA00023303"/>
    </source>
</evidence>
<evidence type="ECO:0000259" key="10">
    <source>
        <dbReference type="PROSITE" id="PS50042"/>
    </source>
</evidence>
<dbReference type="Gene3D" id="1.10.287.630">
    <property type="entry name" value="Helix hairpin bin"/>
    <property type="match status" value="1"/>
</dbReference>
<feature type="region of interest" description="Disordered" evidence="8">
    <location>
        <begin position="615"/>
        <end position="648"/>
    </location>
</feature>
<dbReference type="EMBL" id="MPUH01000658">
    <property type="protein sequence ID" value="OMJ75999.1"/>
    <property type="molecule type" value="Genomic_DNA"/>
</dbReference>
<proteinExistence type="predicted"/>
<dbReference type="InterPro" id="IPR014710">
    <property type="entry name" value="RmlC-like_jellyroll"/>
</dbReference>
<evidence type="ECO:0000256" key="2">
    <source>
        <dbReference type="ARBA" id="ARBA00022448"/>
    </source>
</evidence>
<dbReference type="SMART" id="SM00100">
    <property type="entry name" value="cNMP"/>
    <property type="match status" value="1"/>
</dbReference>
<evidence type="ECO:0000313" key="11">
    <source>
        <dbReference type="EMBL" id="OMJ75999.1"/>
    </source>
</evidence>
<dbReference type="Proteomes" id="UP000187209">
    <property type="component" value="Unassembled WGS sequence"/>
</dbReference>
<evidence type="ECO:0000256" key="1">
    <source>
        <dbReference type="ARBA" id="ARBA00004141"/>
    </source>
</evidence>
<keyword evidence="3 9" id="KW-0812">Transmembrane</keyword>
<protein>
    <recommendedName>
        <fullName evidence="10">Cyclic nucleotide-binding domain-containing protein</fullName>
    </recommendedName>
</protein>
<comment type="caution">
    <text evidence="11">The sequence shown here is derived from an EMBL/GenBank/DDBJ whole genome shotgun (WGS) entry which is preliminary data.</text>
</comment>
<dbReference type="GO" id="GO:0016020">
    <property type="term" value="C:membrane"/>
    <property type="evidence" value="ECO:0007669"/>
    <property type="project" value="UniProtKB-SubCell"/>
</dbReference>
<evidence type="ECO:0000256" key="4">
    <source>
        <dbReference type="ARBA" id="ARBA00022989"/>
    </source>
</evidence>
<keyword evidence="5" id="KW-0406">Ion transport</keyword>
<dbReference type="OrthoDB" id="421831at2759"/>
<dbReference type="InterPro" id="IPR000595">
    <property type="entry name" value="cNMP-bd_dom"/>
</dbReference>
<keyword evidence="12" id="KW-1185">Reference proteome</keyword>
<dbReference type="Gene3D" id="2.60.120.10">
    <property type="entry name" value="Jelly Rolls"/>
    <property type="match status" value="1"/>
</dbReference>
<evidence type="ECO:0000256" key="3">
    <source>
        <dbReference type="ARBA" id="ARBA00022692"/>
    </source>
</evidence>
<sequence length="648" mass="75303">MSKYRDVWNRARIKLRTIYYLKLNVREISRDAIEDLSSQSELKSLKSLKNVETPDVPTEQIAENMPKFILHPSTKFKVFWNIVMALLLLYTAVVMPYTLTFLDYTMYDPWGIIDLILDLLFFIDIIVNFNSAYFDQEGHLISNRKQITINYLRSWFLLDVAACFPFNLVGADSGINSYSTHDYNNFLRLLRLPRLYRLFRVVRLLKMFKHYKNSEILEKLQDFLSIKHSVMKLLTSSLSILLCVHIMACFWFYSSKIEGFNPDTWVSRTGLDQSEVGNLYIVSLYWTVTTLCTVGYGDIHAQTNLEKILSICWMVFSVYFLSFVIGSLSSMLATMDTKENALVSKLAIIDEFAKEAKLSKQLRSRLRYALRYSTEKAGFSWSDKQSIFNELPKHLRYEVAMAMHHGAARHITFFHTKDQVVISAIVPFLKPVFVSYNELVYKKKEYAEEIYFIVRGRVSYIFGKENSKLTPMQRGSYFGDIEVMLQVPRKYSAKAMRDCELLIMSKELLGEIIEEYPKVWEEMRDSALEKNTNNEKIIVEMRVLSHLMKNGALEHIDVSEFKKTVAKRLKGREEREKLRRRSINMTNGANLSLKDLYDKLETMCSAISSMEKEVESLQGPNSITLARAESIQDPESWQSSSDSSSSEY</sequence>
<feature type="transmembrane region" description="Helical" evidence="9">
    <location>
        <begin position="78"/>
        <end position="99"/>
    </location>
</feature>
<dbReference type="AlphaFoldDB" id="A0A1R2BGY6"/>
<dbReference type="InterPro" id="IPR005821">
    <property type="entry name" value="Ion_trans_dom"/>
</dbReference>
<accession>A0A1R2BGY6</accession>
<dbReference type="Pfam" id="PF00027">
    <property type="entry name" value="cNMP_binding"/>
    <property type="match status" value="1"/>
</dbReference>
<dbReference type="InterPro" id="IPR003938">
    <property type="entry name" value="K_chnl_volt-dep_EAG/ELK/ERG"/>
</dbReference>
<dbReference type="Gene3D" id="1.10.287.70">
    <property type="match status" value="1"/>
</dbReference>
<evidence type="ECO:0000256" key="5">
    <source>
        <dbReference type="ARBA" id="ARBA00023065"/>
    </source>
</evidence>
<evidence type="ECO:0000256" key="9">
    <source>
        <dbReference type="SAM" id="Phobius"/>
    </source>
</evidence>
<comment type="subcellular location">
    <subcellularLocation>
        <location evidence="1">Membrane</location>
        <topology evidence="1">Multi-pass membrane protein</topology>
    </subcellularLocation>
</comment>
<dbReference type="CDD" id="cd00038">
    <property type="entry name" value="CAP_ED"/>
    <property type="match status" value="1"/>
</dbReference>